<keyword evidence="9" id="KW-1185">Reference proteome</keyword>
<organism evidence="8 9">
    <name type="scientific">Thalassomonas haliotis</name>
    <dbReference type="NCBI Taxonomy" id="485448"/>
    <lineage>
        <taxon>Bacteria</taxon>
        <taxon>Pseudomonadati</taxon>
        <taxon>Pseudomonadota</taxon>
        <taxon>Gammaproteobacteria</taxon>
        <taxon>Alteromonadales</taxon>
        <taxon>Colwelliaceae</taxon>
        <taxon>Thalassomonas</taxon>
    </lineage>
</organism>
<evidence type="ECO:0000256" key="6">
    <source>
        <dbReference type="SAM" id="Phobius"/>
    </source>
</evidence>
<evidence type="ECO:0000259" key="7">
    <source>
        <dbReference type="SMART" id="SM00849"/>
    </source>
</evidence>
<accession>A0ABY7VL35</accession>
<evidence type="ECO:0000256" key="4">
    <source>
        <dbReference type="ARBA" id="ARBA00022989"/>
    </source>
</evidence>
<evidence type="ECO:0000256" key="3">
    <source>
        <dbReference type="ARBA" id="ARBA00022692"/>
    </source>
</evidence>
<dbReference type="EMBL" id="CP059693">
    <property type="protein sequence ID" value="WDE13392.1"/>
    <property type="molecule type" value="Genomic_DNA"/>
</dbReference>
<dbReference type="InterPro" id="IPR052159">
    <property type="entry name" value="Competence_DNA_uptake"/>
</dbReference>
<comment type="subcellular location">
    <subcellularLocation>
        <location evidence="1">Cell membrane</location>
        <topology evidence="1">Multi-pass membrane protein</topology>
    </subcellularLocation>
</comment>
<feature type="transmembrane region" description="Helical" evidence="6">
    <location>
        <begin position="382"/>
        <end position="405"/>
    </location>
</feature>
<dbReference type="Proteomes" id="UP001215231">
    <property type="component" value="Chromosome"/>
</dbReference>
<keyword evidence="5 6" id="KW-0472">Membrane</keyword>
<dbReference type="InterPro" id="IPR001279">
    <property type="entry name" value="Metallo-B-lactamas"/>
</dbReference>
<dbReference type="CDD" id="cd07731">
    <property type="entry name" value="ComA-like_MBL-fold"/>
    <property type="match status" value="1"/>
</dbReference>
<dbReference type="Gene3D" id="3.60.15.10">
    <property type="entry name" value="Ribonuclease Z/Hydroxyacylglutathione hydrolase-like"/>
    <property type="match status" value="1"/>
</dbReference>
<evidence type="ECO:0000313" key="9">
    <source>
        <dbReference type="Proteomes" id="UP001215231"/>
    </source>
</evidence>
<evidence type="ECO:0000313" key="8">
    <source>
        <dbReference type="EMBL" id="WDE13392.1"/>
    </source>
</evidence>
<evidence type="ECO:0000256" key="5">
    <source>
        <dbReference type="ARBA" id="ARBA00023136"/>
    </source>
</evidence>
<keyword evidence="2" id="KW-1003">Cell membrane</keyword>
<dbReference type="Pfam" id="PF03772">
    <property type="entry name" value="Competence"/>
    <property type="match status" value="1"/>
</dbReference>
<dbReference type="InterPro" id="IPR035681">
    <property type="entry name" value="ComA-like_MBL"/>
</dbReference>
<dbReference type="InterPro" id="IPR004477">
    <property type="entry name" value="ComEC_N"/>
</dbReference>
<sequence length="779" mass="86130">MKNTSGLVLGLLWMMLHAYLYQNSWQLNDIEPKALAGKPQLLQGQIITLPVNTAGGYDNNKNLNISRFNFRVDKLNQQPLRRSLIVRLRWDKAGAKLALGQEYQLTVRIKPAHGLANPGGFSYRTWLRYKHIAATGYVLDKPSPLLLAGDFPVRQRLFSRYMQLLPSGEVAALLPALSFGERSRISQPMWQVLQSSGTSHLMAISGLHLGLVATGSFFVILWLLRRLPLAAVLPQKLARPLMQINLNKLAIAASLLITLFYAYLAGFSLPTQRALVMLLLYWGIRLVGGKFTLRRWLLIALFLLTLIDPFSLFSASFWLSVYAICCIFLMLWRFGAVFNQGSKIKKLLKSLLIIQLGLTLFMMPVTALFFHQFSLASFLANIVAVPYMSLISIPLCLLSALSLFFSESLASFLMSIALHSLELLWTYLVFLSGQSWALISLSLHQVYSLCAGLLLVMACCFLSPNLLAPWHFLRSNVSASWQKAGRRFLPEPAVSLLVVAGITMTGFSLSGLKAPPAAVPLAAKTVNKALLSPWQVYVLDVGQGLAVIIRRGSRAILYDTGAAYPGGFNLAQSVILPFLQYQGLSGLDKVIISHSDNDHAGGLPVLEANLVIAEVIANDPVLEGRGVCLLGHDFSWQGLRFSMLWPPDIKGEVNDDSCVIEISDGVSSLLLTGDISKKVESQLLTQVGHSQVLIVPHHGSKSSSSQGFIDRVSPQYAIFSAGYLNRWHMPSAEVLARYQKVPAEIFTTAASGMIQLEFSATGIHIKQYRQDLWPFWFAN</sequence>
<dbReference type="SUPFAM" id="SSF56281">
    <property type="entry name" value="Metallo-hydrolase/oxidoreductase"/>
    <property type="match status" value="1"/>
</dbReference>
<dbReference type="InterPro" id="IPR004797">
    <property type="entry name" value="Competence_ComEC/Rec2"/>
</dbReference>
<evidence type="ECO:0000256" key="1">
    <source>
        <dbReference type="ARBA" id="ARBA00004651"/>
    </source>
</evidence>
<protein>
    <submittedName>
        <fullName evidence="8">DNA internalization-related competence protein ComEC/Rec2</fullName>
    </submittedName>
</protein>
<dbReference type="InterPro" id="IPR036866">
    <property type="entry name" value="RibonucZ/Hydroxyglut_hydro"/>
</dbReference>
<feature type="transmembrane region" description="Helical" evidence="6">
    <location>
        <begin position="412"/>
        <end position="433"/>
    </location>
</feature>
<dbReference type="Pfam" id="PF00753">
    <property type="entry name" value="Lactamase_B"/>
    <property type="match status" value="1"/>
</dbReference>
<dbReference type="PANTHER" id="PTHR30619">
    <property type="entry name" value="DNA INTERNALIZATION/COMPETENCE PROTEIN COMEC/REC2"/>
    <property type="match status" value="1"/>
</dbReference>
<dbReference type="InterPro" id="IPR025405">
    <property type="entry name" value="DUF4131"/>
</dbReference>
<feature type="domain" description="Metallo-beta-lactamase" evidence="7">
    <location>
        <begin position="543"/>
        <end position="723"/>
    </location>
</feature>
<dbReference type="SMART" id="SM00849">
    <property type="entry name" value="Lactamase_B"/>
    <property type="match status" value="1"/>
</dbReference>
<feature type="transmembrane region" description="Helical" evidence="6">
    <location>
        <begin position="201"/>
        <end position="224"/>
    </location>
</feature>
<feature type="transmembrane region" description="Helical" evidence="6">
    <location>
        <begin position="319"/>
        <end position="338"/>
    </location>
</feature>
<name>A0ABY7VL35_9GAMM</name>
<feature type="transmembrane region" description="Helical" evidence="6">
    <location>
        <begin position="245"/>
        <end position="264"/>
    </location>
</feature>
<keyword evidence="4 6" id="KW-1133">Transmembrane helix</keyword>
<reference evidence="8 9" key="1">
    <citation type="journal article" date="2022" name="Mar. Drugs">
        <title>Bioassay-Guided Fractionation Leads to the Detection of Cholic Acid Generated by the Rare Thalassomonas sp.</title>
        <authorList>
            <person name="Pheiffer F."/>
            <person name="Schneider Y.K."/>
            <person name="Hansen E.H."/>
            <person name="Andersen J.H."/>
            <person name="Isaksson J."/>
            <person name="Busche T."/>
            <person name="R C."/>
            <person name="Kalinowski J."/>
            <person name="Zyl L.V."/>
            <person name="Trindade M."/>
        </authorList>
    </citation>
    <scope>NUCLEOTIDE SEQUENCE [LARGE SCALE GENOMIC DNA]</scope>
    <source>
        <strain evidence="8 9">A5K-61T</strain>
    </source>
</reference>
<dbReference type="NCBIfam" id="TIGR00360">
    <property type="entry name" value="ComEC_N-term"/>
    <property type="match status" value="1"/>
</dbReference>
<keyword evidence="3 6" id="KW-0812">Transmembrane</keyword>
<proteinExistence type="predicted"/>
<feature type="transmembrane region" description="Helical" evidence="6">
    <location>
        <begin position="350"/>
        <end position="370"/>
    </location>
</feature>
<evidence type="ECO:0000256" key="2">
    <source>
        <dbReference type="ARBA" id="ARBA00022475"/>
    </source>
</evidence>
<dbReference type="NCBIfam" id="TIGR00361">
    <property type="entry name" value="ComEC_Rec2"/>
    <property type="match status" value="1"/>
</dbReference>
<feature type="transmembrane region" description="Helical" evidence="6">
    <location>
        <begin position="295"/>
        <end position="313"/>
    </location>
</feature>
<feature type="transmembrane region" description="Helical" evidence="6">
    <location>
        <begin position="270"/>
        <end position="288"/>
    </location>
</feature>
<gene>
    <name evidence="8" type="ORF">H3N35_08130</name>
</gene>
<feature type="transmembrane region" description="Helical" evidence="6">
    <location>
        <begin position="445"/>
        <end position="467"/>
    </location>
</feature>
<dbReference type="PANTHER" id="PTHR30619:SF1">
    <property type="entry name" value="RECOMBINATION PROTEIN 2"/>
    <property type="match status" value="1"/>
</dbReference>
<feature type="transmembrane region" description="Helical" evidence="6">
    <location>
        <begin position="488"/>
        <end position="509"/>
    </location>
</feature>
<dbReference type="Pfam" id="PF13567">
    <property type="entry name" value="DUF4131"/>
    <property type="match status" value="1"/>
</dbReference>